<evidence type="ECO:0000256" key="12">
    <source>
        <dbReference type="ARBA" id="ARBA00023329"/>
    </source>
</evidence>
<feature type="compositionally biased region" description="Polar residues" evidence="16">
    <location>
        <begin position="322"/>
        <end position="339"/>
    </location>
</feature>
<dbReference type="InterPro" id="IPR035897">
    <property type="entry name" value="Toll_tir_struct_dom_sf"/>
</dbReference>
<dbReference type="Gene3D" id="3.40.50.10140">
    <property type="entry name" value="Toll/interleukin-1 receptor homology (TIR) domain"/>
    <property type="match status" value="1"/>
</dbReference>
<dbReference type="GO" id="GO:0097342">
    <property type="term" value="C:ripoptosome"/>
    <property type="evidence" value="ECO:0007669"/>
    <property type="project" value="Ensembl"/>
</dbReference>
<dbReference type="GO" id="GO:0005776">
    <property type="term" value="C:autophagosome"/>
    <property type="evidence" value="ECO:0007669"/>
    <property type="project" value="UniProtKB-SubCell"/>
</dbReference>
<dbReference type="GO" id="GO:0034138">
    <property type="term" value="P:toll-like receptor 3 signaling pathway"/>
    <property type="evidence" value="ECO:0007669"/>
    <property type="project" value="Ensembl"/>
</dbReference>
<organism evidence="18 19">
    <name type="scientific">Chinchilla lanigera</name>
    <name type="common">Long-tailed chinchilla</name>
    <name type="synonym">Chinchilla villidera</name>
    <dbReference type="NCBI Taxonomy" id="34839"/>
    <lineage>
        <taxon>Eukaryota</taxon>
        <taxon>Metazoa</taxon>
        <taxon>Chordata</taxon>
        <taxon>Craniata</taxon>
        <taxon>Vertebrata</taxon>
        <taxon>Euteleostomi</taxon>
        <taxon>Mammalia</taxon>
        <taxon>Eutheria</taxon>
        <taxon>Euarchontoglires</taxon>
        <taxon>Glires</taxon>
        <taxon>Rodentia</taxon>
        <taxon>Hystricomorpha</taxon>
        <taxon>Chinchillidae</taxon>
        <taxon>Chinchilla</taxon>
    </lineage>
</organism>
<keyword evidence="7" id="KW-0832">Ubl conjugation</keyword>
<evidence type="ECO:0000256" key="9">
    <source>
        <dbReference type="ARBA" id="ARBA00023118"/>
    </source>
</evidence>
<evidence type="ECO:0000256" key="15">
    <source>
        <dbReference type="PIRNR" id="PIRNR037744"/>
    </source>
</evidence>
<feature type="region of interest" description="Disordered" evidence="16">
    <location>
        <begin position="597"/>
        <end position="713"/>
    </location>
</feature>
<dbReference type="PANTHER" id="PTHR47230">
    <property type="entry name" value="TIR DOMAIN-CONTAINING ADAPTER MOLECULE 1"/>
    <property type="match status" value="1"/>
</dbReference>
<dbReference type="SUPFAM" id="SSF52200">
    <property type="entry name" value="Toll/Interleukin receptor TIR domain"/>
    <property type="match status" value="1"/>
</dbReference>
<comment type="subunit">
    <text evidence="15">Homodimer. Found in a multi-helicase-TICAM1 complex at least composed of DHX36, DDX1, DDX21 and TICAM1.</text>
</comment>
<dbReference type="GeneID" id="102004084"/>
<dbReference type="GO" id="GO:0032481">
    <property type="term" value="P:positive regulation of type I interferon production"/>
    <property type="evidence" value="ECO:0007669"/>
    <property type="project" value="Ensembl"/>
</dbReference>
<dbReference type="GO" id="GO:0005739">
    <property type="term" value="C:mitochondrion"/>
    <property type="evidence" value="ECO:0007669"/>
    <property type="project" value="UniProtKB-SubCell"/>
</dbReference>
<feature type="region of interest" description="Disordered" evidence="16">
    <location>
        <begin position="263"/>
        <end position="379"/>
    </location>
</feature>
<protein>
    <recommendedName>
        <fullName evidence="14 15">TIR domain-containing adapter molecule 1</fullName>
        <shortName evidence="15">TICAM-1</shortName>
    </recommendedName>
</protein>
<evidence type="ECO:0000259" key="17">
    <source>
        <dbReference type="PROSITE" id="PS50104"/>
    </source>
</evidence>
<evidence type="ECO:0000256" key="14">
    <source>
        <dbReference type="ARBA" id="ARBA00072692"/>
    </source>
</evidence>
<dbReference type="FunFam" id="1.25.40.780:FF:000001">
    <property type="entry name" value="TIR domain-containing adapter molecule 1"/>
    <property type="match status" value="1"/>
</dbReference>
<dbReference type="GeneTree" id="ENSGT00940000162411"/>
<dbReference type="PANTHER" id="PTHR47230:SF1">
    <property type="entry name" value="TIR DOMAIN-CONTAINING ADAPTER MOLECULE 1"/>
    <property type="match status" value="1"/>
</dbReference>
<dbReference type="GO" id="GO:0035591">
    <property type="term" value="F:signaling adaptor activity"/>
    <property type="evidence" value="ECO:0007669"/>
    <property type="project" value="TreeGrafter"/>
</dbReference>
<feature type="compositionally biased region" description="Pro residues" evidence="16">
    <location>
        <begin position="610"/>
        <end position="630"/>
    </location>
</feature>
<evidence type="ECO:0000256" key="11">
    <source>
        <dbReference type="ARBA" id="ARBA00023198"/>
    </source>
</evidence>
<evidence type="ECO:0000256" key="16">
    <source>
        <dbReference type="SAM" id="MobiDB-lite"/>
    </source>
</evidence>
<evidence type="ECO:0000313" key="19">
    <source>
        <dbReference type="Proteomes" id="UP000694398"/>
    </source>
</evidence>
<dbReference type="GO" id="GO:0034142">
    <property type="term" value="P:toll-like receptor 4 signaling pathway"/>
    <property type="evidence" value="ECO:0007669"/>
    <property type="project" value="Ensembl"/>
</dbReference>
<dbReference type="Pfam" id="PF17798">
    <property type="entry name" value="TRIF-NTD"/>
    <property type="match status" value="1"/>
</dbReference>
<comment type="subcellular location">
    <subcellularLocation>
        <location evidence="1 15">Cytoplasm</location>
        <location evidence="1 15">Cytosol</location>
    </subcellularLocation>
    <subcellularLocation>
        <location evidence="15">Cytoplasmic vesicle</location>
        <location evidence="15">Autophagosome</location>
    </subcellularLocation>
    <subcellularLocation>
        <location evidence="15">Mitochondrion</location>
    </subcellularLocation>
</comment>
<dbReference type="GO" id="GO:0010008">
    <property type="term" value="C:endosome membrane"/>
    <property type="evidence" value="ECO:0007669"/>
    <property type="project" value="Ensembl"/>
</dbReference>
<keyword evidence="6 15" id="KW-0053">Apoptosis</keyword>
<dbReference type="GO" id="GO:0045087">
    <property type="term" value="P:innate immune response"/>
    <property type="evidence" value="ECO:0007669"/>
    <property type="project" value="UniProtKB-UniRule"/>
</dbReference>
<dbReference type="GO" id="GO:0006915">
    <property type="term" value="P:apoptotic process"/>
    <property type="evidence" value="ECO:0007669"/>
    <property type="project" value="UniProtKB-KW"/>
</dbReference>
<dbReference type="GO" id="GO:0019901">
    <property type="term" value="F:protein kinase binding"/>
    <property type="evidence" value="ECO:0007669"/>
    <property type="project" value="Ensembl"/>
</dbReference>
<dbReference type="PROSITE" id="PS50104">
    <property type="entry name" value="TIR"/>
    <property type="match status" value="1"/>
</dbReference>
<keyword evidence="9" id="KW-0051">Antiviral defense</keyword>
<reference evidence="18" key="1">
    <citation type="submission" date="2025-08" db="UniProtKB">
        <authorList>
            <consortium name="Ensembl"/>
        </authorList>
    </citation>
    <scope>IDENTIFICATION</scope>
</reference>
<keyword evidence="4" id="KW-0597">Phosphoprotein</keyword>
<keyword evidence="12 15" id="KW-0968">Cytoplasmic vesicle</keyword>
<dbReference type="Ensembl" id="ENSCLAT00000026149.1">
    <property type="protein sequence ID" value="ENSCLAP00000025847.1"/>
    <property type="gene ID" value="ENSCLAG00000017975.1"/>
</dbReference>
<evidence type="ECO:0000256" key="1">
    <source>
        <dbReference type="ARBA" id="ARBA00004514"/>
    </source>
</evidence>
<dbReference type="RefSeq" id="XP_005405837.1">
    <property type="nucleotide sequence ID" value="XM_005405780.2"/>
</dbReference>
<gene>
    <name evidence="18" type="primary">TICAM1</name>
</gene>
<proteinExistence type="predicted"/>
<evidence type="ECO:0000256" key="6">
    <source>
        <dbReference type="ARBA" id="ARBA00022703"/>
    </source>
</evidence>
<dbReference type="AlphaFoldDB" id="A0A8C2W8G9"/>
<dbReference type="InterPro" id="IPR040886">
    <property type="entry name" value="TRIF_N"/>
</dbReference>
<accession>A0A8C2W8G9</accession>
<dbReference type="OMA" id="TRHGWQD"/>
<dbReference type="Gene3D" id="1.25.40.780">
    <property type="match status" value="1"/>
</dbReference>
<dbReference type="Pfam" id="PF12721">
    <property type="entry name" value="RHIM"/>
    <property type="match status" value="1"/>
</dbReference>
<dbReference type="GO" id="GO:0005769">
    <property type="term" value="C:early endosome"/>
    <property type="evidence" value="ECO:0007669"/>
    <property type="project" value="Ensembl"/>
</dbReference>
<keyword evidence="3" id="KW-1017">Isopeptide bond</keyword>
<feature type="domain" description="TIR" evidence="17">
    <location>
        <begin position="387"/>
        <end position="552"/>
    </location>
</feature>
<keyword evidence="11 15" id="KW-0395">Inflammatory response</keyword>
<dbReference type="CTD" id="148022"/>
<dbReference type="InterPro" id="IPR046946">
    <property type="entry name" value="TCAM1/2"/>
</dbReference>
<keyword evidence="8 15" id="KW-0391">Immunity</keyword>
<feature type="compositionally biased region" description="Low complexity" evidence="16">
    <location>
        <begin position="360"/>
        <end position="369"/>
    </location>
</feature>
<reference evidence="18" key="2">
    <citation type="submission" date="2025-09" db="UniProtKB">
        <authorList>
            <consortium name="Ensembl"/>
        </authorList>
    </citation>
    <scope>IDENTIFICATION</scope>
</reference>
<evidence type="ECO:0000256" key="8">
    <source>
        <dbReference type="ARBA" id="ARBA00022859"/>
    </source>
</evidence>
<dbReference type="OrthoDB" id="9906976at2759"/>
<evidence type="ECO:0000313" key="18">
    <source>
        <dbReference type="Ensembl" id="ENSCLAP00000025847.1"/>
    </source>
</evidence>
<evidence type="ECO:0000256" key="4">
    <source>
        <dbReference type="ARBA" id="ARBA00022553"/>
    </source>
</evidence>
<dbReference type="GO" id="GO:0043123">
    <property type="term" value="P:positive regulation of canonical NF-kappaB signal transduction"/>
    <property type="evidence" value="ECO:0007669"/>
    <property type="project" value="Ensembl"/>
</dbReference>
<evidence type="ECO:0000256" key="2">
    <source>
        <dbReference type="ARBA" id="ARBA00022490"/>
    </source>
</evidence>
<name>A0A8C2W8G9_CHILA</name>
<dbReference type="Proteomes" id="UP000694398">
    <property type="component" value="Unassembled WGS sequence"/>
</dbReference>
<feature type="region of interest" description="Disordered" evidence="16">
    <location>
        <begin position="213"/>
        <end position="248"/>
    </location>
</feature>
<evidence type="ECO:0000256" key="5">
    <source>
        <dbReference type="ARBA" id="ARBA00022588"/>
    </source>
</evidence>
<dbReference type="GO" id="GO:0051607">
    <property type="term" value="P:defense response to virus"/>
    <property type="evidence" value="ECO:0007669"/>
    <property type="project" value="UniProtKB-UniRule"/>
</dbReference>
<dbReference type="GO" id="GO:0006954">
    <property type="term" value="P:inflammatory response"/>
    <property type="evidence" value="ECO:0007669"/>
    <property type="project" value="UniProtKB-KW"/>
</dbReference>
<dbReference type="FunFam" id="3.40.50.10140:FF:000024">
    <property type="entry name" value="TIR domain-containing adapter molecule 1"/>
    <property type="match status" value="1"/>
</dbReference>
<dbReference type="InterPro" id="IPR025735">
    <property type="entry name" value="RHIM"/>
</dbReference>
<keyword evidence="19" id="KW-1185">Reference proteome</keyword>
<feature type="compositionally biased region" description="Pro residues" evidence="16">
    <location>
        <begin position="637"/>
        <end position="652"/>
    </location>
</feature>
<keyword evidence="5 15" id="KW-0399">Innate immunity</keyword>
<keyword evidence="10 15" id="KW-0496">Mitochondrion</keyword>
<evidence type="ECO:0000256" key="7">
    <source>
        <dbReference type="ARBA" id="ARBA00022843"/>
    </source>
</evidence>
<dbReference type="InterPro" id="IPR000157">
    <property type="entry name" value="TIR_dom"/>
</dbReference>
<evidence type="ECO:0000256" key="3">
    <source>
        <dbReference type="ARBA" id="ARBA00022499"/>
    </source>
</evidence>
<sequence length="713" mass="76416">MACPGPSLPGAFDLLAAAGREKLVILRHKLQTVHKGHRGASLLHAMVLLQLGRDAEARVSLDASKADAVARLVARQWAGMDSAEAPEDPTDVSWGIARLYHLLAEENLCPATLRDAAYQAAHQALSSCGDPRLGELRREAGARLGWDALRASGRFQPLCSSEGPLPPSSASLSGSWSLACPIEAWSHGCSLRSTGSPASLASDLEISQSPTMAFFSQPRSPHGPSKLCEQPLGPEPVPTGGQEPEEMSWPSVAEITVSPAALTSRVPEVGANPPSWGLREGSPAAPETGTRYPVECSDESTAPKSLSLPHPEPTESLCPVKDQTTPPISVEDTTPQETNPGPPASLAPETSLPLPPAPSPSSSSSVLPAPSCPPCPPSLESEASEQKFYNFVVLHAMADEDVALRVREKLEALGVPDGATFCEDFQVPGRGELRCLQDAIDHSGFIILLMTPNFNSALGLHQVNQALTSSFTHHGRYDSVIPFLPLESTPGLRGSDTSRLLSGLVWLDEHSKIFARKAGNTFKPQRLWERRAHWQREQEARARLRGSQRLDSERRQAEALHAAHAAYLRSYLGWQAQVDKLQVDFGSRLSLGTQVPYPPQGPFSVQGPWGAPPPFPGWPESPEPPAPPPGHTGSPSPAFPQPPSFPQPPACPQPTFQQPSAFPPASPASPQAPLIIHHAQMVQVGGSNRMWNQRAVPAPEDQAQDPERRSDQA</sequence>
<dbReference type="RefSeq" id="XP_005405839.1">
    <property type="nucleotide sequence ID" value="XM_005405782.2"/>
</dbReference>
<comment type="function">
    <text evidence="13 15">Involved in innate immunity against invading pathogens. Adapter used by TLR3, TLR4 (through TICAM2) and TLR5 to mediate NF-kappa-B and interferon-regulatory factor (IRF) activation, and to induce apoptosis. Ligand binding to these receptors results in TRIF recruitment through its TIR domain. Distinct protein-interaction motifs allow recruitment of the effector proteins TBK1, TRAF6 and RIPK1, which in turn, lead to the activation of transcription factors IRF3 and IRF7, NF-kappa-B and FADD respectively. Phosphorylation by TBK1 on the pLxIS motif leads to recruitment and subsequent activation of the transcription factor IRF3 to induce expression of type I interferon and exert a potent immunity against invading pathogens. Component of a multi-helicase-TICAM1 complex that acts as a cytoplasmic sensor of viral double-stranded RNA (dsRNA) and plays a role in the activation of a cascade of antiviral responses including the induction of pro-inflammatory cytokines.</text>
</comment>
<dbReference type="GO" id="GO:0035666">
    <property type="term" value="P:TRIF-dependent toll-like receptor signaling pathway"/>
    <property type="evidence" value="ECO:0007669"/>
    <property type="project" value="Ensembl"/>
</dbReference>
<dbReference type="GO" id="GO:0043330">
    <property type="term" value="P:response to exogenous dsRNA"/>
    <property type="evidence" value="ECO:0007669"/>
    <property type="project" value="UniProtKB-UniRule"/>
</dbReference>
<evidence type="ECO:0000256" key="10">
    <source>
        <dbReference type="ARBA" id="ARBA00023128"/>
    </source>
</evidence>
<keyword evidence="2 15" id="KW-0963">Cytoplasm</keyword>
<evidence type="ECO:0000256" key="13">
    <source>
        <dbReference type="ARBA" id="ARBA00058911"/>
    </source>
</evidence>
<comment type="domain">
    <text evidence="15">The N-terminal region is essential for activation of the IFNB promoter activity.</text>
</comment>